<accession>A0A430S3K2</accession>
<dbReference type="Proteomes" id="UP000286734">
    <property type="component" value="Unassembled WGS sequence"/>
</dbReference>
<evidence type="ECO:0000313" key="6">
    <source>
        <dbReference type="Proteomes" id="UP000288082"/>
    </source>
</evidence>
<organism evidence="3 4">
    <name type="scientific">Thermus scotoductus</name>
    <dbReference type="NCBI Taxonomy" id="37636"/>
    <lineage>
        <taxon>Bacteria</taxon>
        <taxon>Thermotogati</taxon>
        <taxon>Deinococcota</taxon>
        <taxon>Deinococci</taxon>
        <taxon>Thermales</taxon>
        <taxon>Thermaceae</taxon>
        <taxon>Thermus</taxon>
    </lineage>
</organism>
<evidence type="ECO:0000313" key="2">
    <source>
        <dbReference type="EMBL" id="RTH05163.1"/>
    </source>
</evidence>
<dbReference type="EMBL" id="PELM01000020">
    <property type="protein sequence ID" value="RTH05163.1"/>
    <property type="molecule type" value="Genomic_DNA"/>
</dbReference>
<dbReference type="Proteomes" id="UP000288082">
    <property type="component" value="Unassembled WGS sequence"/>
</dbReference>
<evidence type="ECO:0000313" key="1">
    <source>
        <dbReference type="EMBL" id="RTH04422.1"/>
    </source>
</evidence>
<dbReference type="Proteomes" id="UP000286712">
    <property type="component" value="Unassembled WGS sequence"/>
</dbReference>
<reference evidence="4 5" key="1">
    <citation type="journal article" date="2019" name="Extremophiles">
        <title>Biogeography of thermophiles and predominance of Thermus scotoductus in domestic water heaters.</title>
        <authorList>
            <person name="Wilpiszeski R.L."/>
            <person name="Zhang Z."/>
            <person name="House C.H."/>
        </authorList>
    </citation>
    <scope>NUCLEOTIDE SEQUENCE [LARGE SCALE GENOMIC DNA]</scope>
    <source>
        <strain evidence="3 4">27_S27</strain>
        <strain evidence="1 5">34_S34</strain>
        <strain evidence="2 6">38_S38</strain>
    </source>
</reference>
<dbReference type="EMBL" id="PELW01000020">
    <property type="protein sequence ID" value="RTH28400.1"/>
    <property type="molecule type" value="Genomic_DNA"/>
</dbReference>
<dbReference type="EMBL" id="PELP01000170">
    <property type="protein sequence ID" value="RTH04422.1"/>
    <property type="molecule type" value="Genomic_DNA"/>
</dbReference>
<dbReference type="RefSeq" id="WP_126186992.1">
    <property type="nucleotide sequence ID" value="NZ_PELM01000020.1"/>
</dbReference>
<sequence length="73" mass="8266">MGEKKRLYTVRELREAVGHDLIGEHLAYALARLHGFRLGKRLVVPAHVVEALLEGKLDLEAALLEARRRRGRA</sequence>
<evidence type="ECO:0000313" key="5">
    <source>
        <dbReference type="Proteomes" id="UP000286734"/>
    </source>
</evidence>
<name>A0A430S3K2_THESC</name>
<comment type="caution">
    <text evidence="3">The sequence shown here is derived from an EMBL/GenBank/DDBJ whole genome shotgun (WGS) entry which is preliminary data.</text>
</comment>
<evidence type="ECO:0000313" key="3">
    <source>
        <dbReference type="EMBL" id="RTH28400.1"/>
    </source>
</evidence>
<evidence type="ECO:0000313" key="4">
    <source>
        <dbReference type="Proteomes" id="UP000286712"/>
    </source>
</evidence>
<gene>
    <name evidence="3" type="ORF">CSW40_00960</name>
    <name evidence="1" type="ORF">CSW47_06810</name>
    <name evidence="2" type="ORF">CSW50_00980</name>
</gene>
<proteinExistence type="predicted"/>
<protein>
    <submittedName>
        <fullName evidence="3">Uncharacterized protein</fullName>
    </submittedName>
</protein>
<dbReference type="AlphaFoldDB" id="A0A430S3K2"/>